<dbReference type="AlphaFoldDB" id="A0A2I9LP12"/>
<evidence type="ECO:0000313" key="2">
    <source>
        <dbReference type="EMBL" id="MBW20130.1"/>
    </source>
</evidence>
<name>A0A2I9LP12_9SCOR</name>
<sequence length="330" mass="37671">MNLWILIVTASVLTGISHEMAISYEELISLNAHCGPFDTCNTTKENLEVPARSCQCDDSCAFYGDCCIDAPNRQAMERTETRNICLKKNNFRGYFAVSNCKRSWRDLETKRKCENPNAEEPYTLIPVVSRSKITYRNRYCASCNEDKRDLEFWKIGVTCRQLGANLSYDFPNDLVYNSRLKTWGVLLPNQTFLRCKLVPVPPENTQNLRSCYPGTITTCSINWKDDSIKEKCESYTAIILARHGIKYRNVHCAVCNGVNVTDLNCPYLSSRELVRMFVEIQGSPNIVCLFSVNSCHCENKVYDEAFRKCRQLTCGLPFLELKGGKCVRKS</sequence>
<dbReference type="InterPro" id="IPR053231">
    <property type="entry name" value="GPCR_LN-TM7"/>
</dbReference>
<feature type="chain" id="PRO_5014420087" evidence="1">
    <location>
        <begin position="18"/>
        <end position="330"/>
    </location>
</feature>
<dbReference type="InterPro" id="IPR036024">
    <property type="entry name" value="Somatomedin_B-like_dom_sf"/>
</dbReference>
<dbReference type="SUPFAM" id="SSF90188">
    <property type="entry name" value="Somatomedin B domain"/>
    <property type="match status" value="1"/>
</dbReference>
<protein>
    <submittedName>
        <fullName evidence="2">G-protein coupled receptor</fullName>
    </submittedName>
</protein>
<accession>A0A2I9LP12</accession>
<feature type="signal peptide" evidence="1">
    <location>
        <begin position="1"/>
        <end position="17"/>
    </location>
</feature>
<keyword evidence="1" id="KW-0732">Signal</keyword>
<reference evidence="2" key="1">
    <citation type="journal article" date="2017" name="Toxicon">
        <title>Venom-gland transcriptomics and venom proteomics of the Hentz striped scorpion (Centruroides hentzi; Buthidae) reveal high toxin diversity in a harmless member of a lethal family.</title>
        <authorList>
            <person name="Ward M.J."/>
            <person name="Ellsworth S.A."/>
            <person name="Rokyta D.R."/>
        </authorList>
    </citation>
    <scope>NUCLEOTIDE SEQUENCE</scope>
    <source>
        <tissue evidence="2">Venom gland</tissue>
    </source>
</reference>
<organism evidence="2">
    <name type="scientific">Centruroides hentzi</name>
    <dbReference type="NCBI Taxonomy" id="88313"/>
    <lineage>
        <taxon>Eukaryota</taxon>
        <taxon>Metazoa</taxon>
        <taxon>Ecdysozoa</taxon>
        <taxon>Arthropoda</taxon>
        <taxon>Chelicerata</taxon>
        <taxon>Arachnida</taxon>
        <taxon>Scorpiones</taxon>
        <taxon>Buthida</taxon>
        <taxon>Buthoidea</taxon>
        <taxon>Buthidae</taxon>
        <taxon>Centruroides</taxon>
    </lineage>
</organism>
<proteinExistence type="predicted"/>
<dbReference type="PANTHER" id="PTHR45902:SF4">
    <property type="entry name" value="G-PROTEIN COUPLED RECEPTORS FAMILY 2 PROFILE 2 DOMAIN-CONTAINING PROTEIN"/>
    <property type="match status" value="1"/>
</dbReference>
<dbReference type="EMBL" id="GFWZ01000140">
    <property type="protein sequence ID" value="MBW20130.1"/>
    <property type="molecule type" value="Transcribed_RNA"/>
</dbReference>
<keyword evidence="2" id="KW-0675">Receptor</keyword>
<dbReference type="PANTHER" id="PTHR45902">
    <property type="entry name" value="LATROPHILIN RECEPTOR-LIKE PROTEIN A"/>
    <property type="match status" value="1"/>
</dbReference>
<evidence type="ECO:0000256" key="1">
    <source>
        <dbReference type="SAM" id="SignalP"/>
    </source>
</evidence>